<reference evidence="2" key="1">
    <citation type="journal article" date="2013" name="Nat. Biotechnol.">
        <title>Draft genome sequence of chickpea (Cicer arietinum) provides a resource for trait improvement.</title>
        <authorList>
            <person name="Varshney R.K."/>
            <person name="Song C."/>
            <person name="Saxena R.K."/>
            <person name="Azam S."/>
            <person name="Yu S."/>
            <person name="Sharpe A.G."/>
            <person name="Cannon S."/>
            <person name="Baek J."/>
            <person name="Rosen B.D."/>
            <person name="Tar'an B."/>
            <person name="Millan T."/>
            <person name="Zhang X."/>
            <person name="Ramsay L.D."/>
            <person name="Iwata A."/>
            <person name="Wang Y."/>
            <person name="Nelson W."/>
            <person name="Farmer A.D."/>
            <person name="Gaur P.M."/>
            <person name="Soderlund C."/>
            <person name="Penmetsa R.V."/>
            <person name="Xu C."/>
            <person name="Bharti A.K."/>
            <person name="He W."/>
            <person name="Winter P."/>
            <person name="Zhao S."/>
            <person name="Hane J.K."/>
            <person name="Carrasquilla-Garcia N."/>
            <person name="Condie J.A."/>
            <person name="Upadhyaya H.D."/>
            <person name="Luo M.C."/>
            <person name="Thudi M."/>
            <person name="Gowda C.L."/>
            <person name="Singh N.P."/>
            <person name="Lichtenzveig J."/>
            <person name="Gali K.K."/>
            <person name="Rubio J."/>
            <person name="Nadarajan N."/>
            <person name="Dolezel J."/>
            <person name="Bansal K.C."/>
            <person name="Xu X."/>
            <person name="Edwards D."/>
            <person name="Zhang G."/>
            <person name="Kahl G."/>
            <person name="Gil J."/>
            <person name="Singh K.B."/>
            <person name="Datta S.K."/>
            <person name="Jackson S.A."/>
            <person name="Wang J."/>
            <person name="Cook D.R."/>
        </authorList>
    </citation>
    <scope>NUCLEOTIDE SEQUENCE [LARGE SCALE GENOMIC DNA]</scope>
    <source>
        <strain evidence="2">cv. CDC Frontier</strain>
    </source>
</reference>
<name>A0A1S2YGA2_CICAR</name>
<gene>
    <name evidence="3 4" type="primary">LOC101492108</name>
</gene>
<dbReference type="RefSeq" id="XP_004504362.1">
    <property type="nucleotide sequence ID" value="XM_004504305.3"/>
</dbReference>
<feature type="compositionally biased region" description="Basic and acidic residues" evidence="1">
    <location>
        <begin position="112"/>
        <end position="121"/>
    </location>
</feature>
<dbReference type="KEGG" id="cam:101492108"/>
<dbReference type="PaxDb" id="3827-XP_004504361.1"/>
<evidence type="ECO:0000313" key="4">
    <source>
        <dbReference type="RefSeq" id="XP_004504363.1"/>
    </source>
</evidence>
<feature type="compositionally biased region" description="Basic and acidic residues" evidence="1">
    <location>
        <begin position="12"/>
        <end position="25"/>
    </location>
</feature>
<organism evidence="2 3">
    <name type="scientific">Cicer arietinum</name>
    <name type="common">Chickpea</name>
    <name type="synonym">Garbanzo</name>
    <dbReference type="NCBI Taxonomy" id="3827"/>
    <lineage>
        <taxon>Eukaryota</taxon>
        <taxon>Viridiplantae</taxon>
        <taxon>Streptophyta</taxon>
        <taxon>Embryophyta</taxon>
        <taxon>Tracheophyta</taxon>
        <taxon>Spermatophyta</taxon>
        <taxon>Magnoliopsida</taxon>
        <taxon>eudicotyledons</taxon>
        <taxon>Gunneridae</taxon>
        <taxon>Pentapetalae</taxon>
        <taxon>rosids</taxon>
        <taxon>fabids</taxon>
        <taxon>Fabales</taxon>
        <taxon>Fabaceae</taxon>
        <taxon>Papilionoideae</taxon>
        <taxon>50 kb inversion clade</taxon>
        <taxon>NPAAA clade</taxon>
        <taxon>Hologalegina</taxon>
        <taxon>IRL clade</taxon>
        <taxon>Cicereae</taxon>
        <taxon>Cicer</taxon>
    </lineage>
</organism>
<dbReference type="GeneID" id="101492108"/>
<accession>A0A1S2YGA2</accession>
<feature type="compositionally biased region" description="Low complexity" evidence="1">
    <location>
        <begin position="427"/>
        <end position="438"/>
    </location>
</feature>
<feature type="compositionally biased region" description="Basic and acidic residues" evidence="1">
    <location>
        <begin position="244"/>
        <end position="257"/>
    </location>
</feature>
<dbReference type="AlphaFoldDB" id="A0A1S2YGA2"/>
<feature type="compositionally biased region" description="Basic residues" evidence="1">
    <location>
        <begin position="325"/>
        <end position="342"/>
    </location>
</feature>
<evidence type="ECO:0000256" key="1">
    <source>
        <dbReference type="SAM" id="MobiDB-lite"/>
    </source>
</evidence>
<protein>
    <submittedName>
        <fullName evidence="3 4">Uncharacterized protein PF11_0207-like</fullName>
    </submittedName>
</protein>
<dbReference type="STRING" id="3827.A0A1S2YGA2"/>
<feature type="region of interest" description="Disordered" evidence="1">
    <location>
        <begin position="166"/>
        <end position="189"/>
    </location>
</feature>
<feature type="compositionally biased region" description="Polar residues" evidence="1">
    <location>
        <begin position="174"/>
        <end position="183"/>
    </location>
</feature>
<feature type="compositionally biased region" description="Basic and acidic residues" evidence="1">
    <location>
        <begin position="267"/>
        <end position="324"/>
    </location>
</feature>
<feature type="compositionally biased region" description="Pro residues" evidence="1">
    <location>
        <begin position="1"/>
        <end position="11"/>
    </location>
</feature>
<dbReference type="PANTHER" id="PTHR34660:SF3">
    <property type="entry name" value="RRM DOMAIN-CONTAINING PROTEIN"/>
    <property type="match status" value="1"/>
</dbReference>
<feature type="compositionally biased region" description="Basic residues" evidence="1">
    <location>
        <begin position="26"/>
        <end position="38"/>
    </location>
</feature>
<proteinExistence type="predicted"/>
<keyword evidence="2" id="KW-1185">Reference proteome</keyword>
<feature type="compositionally biased region" description="Polar residues" evidence="1">
    <location>
        <begin position="380"/>
        <end position="405"/>
    </location>
</feature>
<feature type="compositionally biased region" description="Basic and acidic residues" evidence="1">
    <location>
        <begin position="39"/>
        <end position="56"/>
    </location>
</feature>
<dbReference type="eggNOG" id="ENOG502QS3H">
    <property type="taxonomic scope" value="Eukaryota"/>
</dbReference>
<dbReference type="Proteomes" id="UP000087171">
    <property type="component" value="Chromosome Ca6"/>
</dbReference>
<sequence length="582" mass="66179">MSRCFPFPPPGYEKKTRTDEVDLLKKEKHREKKHKKDKKDKEKRESKGKGEKEGRDKRHKEKDKKEKNREKKKDKDKDREKDKGRDRDKSKTSPADGKGLPGQAEGVNAGKLQKETKHDTKGVFVDNKITKPHTGINGEMARENNHLAEENKDSKFLLELERRIKDDNGGAGNQLVQKFTNADNGKDEGTIRLVSRNSGTLRDSSEKLNDKGFYAKKIDGKGIHAEVRPFGNATVPNHAGNFHPKADGMPKPLEKYFNRNLEATVGGKEKVDEKKVERKEKVDEKKVEGKEKVKEKKDEGKEKVKEKKDEGKEKVKEKKEEGKEKVKKKKDDKRGEKRKRKEEKKGHGKDKNRDKEKKEEKTKKEHTEHKTTEQNKLKESNNVGPLHSNSFAQISKNSHESSVSGENIKKRKEIESNGIPRANDNWPSKLPKPSSSHPFAENGRILEPCQISTPNVSDRPGVATSNAMVENKECKVNGFIEAQPLAIPSNKTRTATVPTDLLIEAPSKPHPDTRYLSDIYAVPKVEWSDLDDQEWLFGSNISEERKTAMKSSEADEAPHQVWAEAVHLELADVFALPYVIPY</sequence>
<reference evidence="3 4" key="2">
    <citation type="submission" date="2025-04" db="UniProtKB">
        <authorList>
            <consortium name="RefSeq"/>
        </authorList>
    </citation>
    <scope>IDENTIFICATION</scope>
    <source>
        <tissue evidence="3 4">Etiolated seedlings</tissue>
    </source>
</reference>
<feature type="compositionally biased region" description="Basic and acidic residues" evidence="1">
    <location>
        <begin position="343"/>
        <end position="379"/>
    </location>
</feature>
<dbReference type="PANTHER" id="PTHR34660">
    <property type="entry name" value="MYB-LIKE PROTEIN X"/>
    <property type="match status" value="1"/>
</dbReference>
<evidence type="ECO:0000313" key="2">
    <source>
        <dbReference type="Proteomes" id="UP000087171"/>
    </source>
</evidence>
<dbReference type="RefSeq" id="XP_004504363.1">
    <property type="nucleotide sequence ID" value="XM_004504306.3"/>
</dbReference>
<feature type="compositionally biased region" description="Basic and acidic residues" evidence="1">
    <location>
        <begin position="63"/>
        <end position="91"/>
    </location>
</feature>
<feature type="region of interest" description="Disordered" evidence="1">
    <location>
        <begin position="233"/>
        <end position="441"/>
    </location>
</feature>
<feature type="region of interest" description="Disordered" evidence="1">
    <location>
        <begin position="1"/>
        <end position="148"/>
    </location>
</feature>
<dbReference type="OrthoDB" id="1913135at2759"/>
<evidence type="ECO:0000313" key="3">
    <source>
        <dbReference type="RefSeq" id="XP_004504362.1"/>
    </source>
</evidence>